<gene>
    <name evidence="5" type="ORF">FHS92_003252</name>
</gene>
<keyword evidence="5" id="KW-0418">Kinase</keyword>
<feature type="domain" description="Ribose-phosphate pyrophosphokinase N-terminal" evidence="4">
    <location>
        <begin position="9"/>
        <end position="114"/>
    </location>
</feature>
<evidence type="ECO:0000259" key="4">
    <source>
        <dbReference type="Pfam" id="PF13793"/>
    </source>
</evidence>
<dbReference type="InterPro" id="IPR000836">
    <property type="entry name" value="PRTase_dom"/>
</dbReference>
<comment type="caution">
    <text evidence="5">The sequence shown here is derived from an EMBL/GenBank/DDBJ whole genome shotgun (WGS) entry which is preliminary data.</text>
</comment>
<dbReference type="GO" id="GO:0006015">
    <property type="term" value="P:5-phosphoribose 1-diphosphate biosynthetic process"/>
    <property type="evidence" value="ECO:0007669"/>
    <property type="project" value="TreeGrafter"/>
</dbReference>
<keyword evidence="5" id="KW-0808">Transferase</keyword>
<dbReference type="SMART" id="SM01400">
    <property type="entry name" value="Pribosyltran_N"/>
    <property type="match status" value="1"/>
</dbReference>
<organism evidence="5 6">
    <name type="scientific">Sphingobium subterraneum</name>
    <dbReference type="NCBI Taxonomy" id="627688"/>
    <lineage>
        <taxon>Bacteria</taxon>
        <taxon>Pseudomonadati</taxon>
        <taxon>Pseudomonadota</taxon>
        <taxon>Alphaproteobacteria</taxon>
        <taxon>Sphingomonadales</taxon>
        <taxon>Sphingomonadaceae</taxon>
        <taxon>Sphingobium</taxon>
    </lineage>
</organism>
<dbReference type="InterPro" id="IPR005946">
    <property type="entry name" value="Rib-P_diPkinase"/>
</dbReference>
<evidence type="ECO:0000313" key="5">
    <source>
        <dbReference type="EMBL" id="MBB6125490.1"/>
    </source>
</evidence>
<proteinExistence type="inferred from homology"/>
<name>A0A841J452_9SPHN</name>
<dbReference type="EMBL" id="JACIJP010000007">
    <property type="protein sequence ID" value="MBB6125490.1"/>
    <property type="molecule type" value="Genomic_DNA"/>
</dbReference>
<dbReference type="NCBIfam" id="NF005537">
    <property type="entry name" value="PRK07199.1"/>
    <property type="match status" value="1"/>
</dbReference>
<dbReference type="GO" id="GO:0004749">
    <property type="term" value="F:ribose phosphate diphosphokinase activity"/>
    <property type="evidence" value="ECO:0007669"/>
    <property type="project" value="UniProtKB-EC"/>
</dbReference>
<sequence length="297" mass="32105">MKPLAFHISLADDLAEELVSESLVAGEFEFRHFPDGESYVRLVTPVRDRDVLLLCSLDGPDAKLLPLLFAARAARELGARRVGLVAPYLAYMRQDKAFHSGEAITSTYFAQLLSGAFDWLVTCDPHLHRHTSLGEIYSIDTAVISAAGPIARWIAERVRSPMLFGPDEESEQWVSQIAGQIGAPFSVFAKQRSGDRAVRISGNADLAGRTPVIIDDIVSSARTMAEAVKLLRTQGATAPICLGVHGLFAGDAMATLRDAGAGEIVTSNSVYHATNGFSVAPELLEAISSWLRREPTT</sequence>
<dbReference type="GO" id="GO:0005737">
    <property type="term" value="C:cytoplasm"/>
    <property type="evidence" value="ECO:0007669"/>
    <property type="project" value="TreeGrafter"/>
</dbReference>
<dbReference type="GO" id="GO:0016301">
    <property type="term" value="F:kinase activity"/>
    <property type="evidence" value="ECO:0007669"/>
    <property type="project" value="UniProtKB-KW"/>
</dbReference>
<dbReference type="GO" id="GO:0002189">
    <property type="term" value="C:ribose phosphate diphosphokinase complex"/>
    <property type="evidence" value="ECO:0007669"/>
    <property type="project" value="TreeGrafter"/>
</dbReference>
<evidence type="ECO:0000259" key="3">
    <source>
        <dbReference type="Pfam" id="PF00156"/>
    </source>
</evidence>
<dbReference type="Pfam" id="PF13793">
    <property type="entry name" value="Pribosyltran_N"/>
    <property type="match status" value="1"/>
</dbReference>
<protein>
    <submittedName>
        <fullName evidence="5">Ribose-phosphate pyrophosphokinase</fullName>
        <ecNumber evidence="5">2.7.6.1</ecNumber>
    </submittedName>
</protein>
<dbReference type="RefSeq" id="WP_184081774.1">
    <property type="nucleotide sequence ID" value="NZ_JACIJP010000007.1"/>
</dbReference>
<feature type="domain" description="Phosphoribosyltransferase" evidence="3">
    <location>
        <begin position="150"/>
        <end position="279"/>
    </location>
</feature>
<dbReference type="InterPro" id="IPR029057">
    <property type="entry name" value="PRTase-like"/>
</dbReference>
<dbReference type="PANTHER" id="PTHR10210:SF41">
    <property type="entry name" value="RIBOSE-PHOSPHATE PYROPHOSPHOKINASE 1, CHLOROPLASTIC"/>
    <property type="match status" value="1"/>
</dbReference>
<evidence type="ECO:0000313" key="6">
    <source>
        <dbReference type="Proteomes" id="UP000552700"/>
    </source>
</evidence>
<reference evidence="5 6" key="1">
    <citation type="submission" date="2020-08" db="EMBL/GenBank/DDBJ databases">
        <title>Genomic Encyclopedia of Type Strains, Phase IV (KMG-IV): sequencing the most valuable type-strain genomes for metagenomic binning, comparative biology and taxonomic classification.</title>
        <authorList>
            <person name="Goeker M."/>
        </authorList>
    </citation>
    <scope>NUCLEOTIDE SEQUENCE [LARGE SCALE GENOMIC DNA]</scope>
    <source>
        <strain evidence="5 6">DSM 102255</strain>
    </source>
</reference>
<keyword evidence="1 2" id="KW-0545">Nucleotide biosynthesis</keyword>
<dbReference type="CDD" id="cd06223">
    <property type="entry name" value="PRTases_typeI"/>
    <property type="match status" value="1"/>
</dbReference>
<dbReference type="PANTHER" id="PTHR10210">
    <property type="entry name" value="RIBOSE-PHOSPHATE DIPHOSPHOKINASE FAMILY MEMBER"/>
    <property type="match status" value="1"/>
</dbReference>
<dbReference type="AlphaFoldDB" id="A0A841J452"/>
<comment type="similarity">
    <text evidence="2">Belongs to the ribose-phosphate pyrophosphokinase family.</text>
</comment>
<dbReference type="Proteomes" id="UP000552700">
    <property type="component" value="Unassembled WGS sequence"/>
</dbReference>
<dbReference type="GO" id="GO:0000287">
    <property type="term" value="F:magnesium ion binding"/>
    <property type="evidence" value="ECO:0007669"/>
    <property type="project" value="InterPro"/>
</dbReference>
<evidence type="ECO:0000256" key="1">
    <source>
        <dbReference type="ARBA" id="ARBA00022727"/>
    </source>
</evidence>
<dbReference type="Pfam" id="PF00156">
    <property type="entry name" value="Pribosyltran"/>
    <property type="match status" value="1"/>
</dbReference>
<evidence type="ECO:0000256" key="2">
    <source>
        <dbReference type="RuleBase" id="RU004324"/>
    </source>
</evidence>
<dbReference type="InterPro" id="IPR029099">
    <property type="entry name" value="Pribosyltran_N"/>
</dbReference>
<dbReference type="Gene3D" id="3.40.50.2020">
    <property type="match status" value="2"/>
</dbReference>
<dbReference type="GO" id="GO:0006164">
    <property type="term" value="P:purine nucleotide biosynthetic process"/>
    <property type="evidence" value="ECO:0007669"/>
    <property type="project" value="TreeGrafter"/>
</dbReference>
<dbReference type="EC" id="2.7.6.1" evidence="5"/>
<keyword evidence="6" id="KW-1185">Reference proteome</keyword>
<accession>A0A841J452</accession>
<dbReference type="SUPFAM" id="SSF53271">
    <property type="entry name" value="PRTase-like"/>
    <property type="match status" value="2"/>
</dbReference>
<dbReference type="NCBIfam" id="TIGR01251">
    <property type="entry name" value="ribP_PPkin"/>
    <property type="match status" value="1"/>
</dbReference>